<evidence type="ECO:0000313" key="2">
    <source>
        <dbReference type="EMBL" id="QGX99327.1"/>
    </source>
</evidence>
<dbReference type="EMBL" id="CP034348">
    <property type="protein sequence ID" value="QGX99327.1"/>
    <property type="molecule type" value="Genomic_DNA"/>
</dbReference>
<organism evidence="2 3">
    <name type="scientific">Roseovarius faecimaris</name>
    <dbReference type="NCBI Taxonomy" id="2494550"/>
    <lineage>
        <taxon>Bacteria</taxon>
        <taxon>Pseudomonadati</taxon>
        <taxon>Pseudomonadota</taxon>
        <taxon>Alphaproteobacteria</taxon>
        <taxon>Rhodobacterales</taxon>
        <taxon>Roseobacteraceae</taxon>
        <taxon>Roseovarius</taxon>
    </lineage>
</organism>
<dbReference type="OrthoDB" id="517757at2"/>
<dbReference type="KEGG" id="rom:EI983_14080"/>
<evidence type="ECO:0000313" key="3">
    <source>
        <dbReference type="Proteomes" id="UP000428330"/>
    </source>
</evidence>
<sequence length="436" mass="47521">MHPQDHTTSPAAPITPAGTDIVSLNETREKVRNMLTRSASFRDLSPEERTKVAHDTVKVFHFLGDQAPAEMLGAAASAPPHRQDQAPARAMEDRIRQSDSTFRAEAAREGAHVAGALLKSVNFTDFVGGLIQNVYIAIVDASIKQMQAYGEMVASVAKSVDEFARDNITPNQGRDFVVDTFPDLFEISTDGDFFGEGKGEPRVAVKQGVDEDQAADRVARELKLDEKPRDLSSETLEQIIVPAAEMQLALSRQRLLATTLMMGLQKIVVTDGRISAKVMYNFRSQDTFSRNRRAVDYDYGDQRNISSKRDWDYGRDASEYEYSKDKDGAVSSTSKVGDRWSKGSYQYSNTPVIEMQEVVTDQSVGALEAAAQLAGSVDINFKTDVVNLDQLASTFQMNQIQDAAGMMGAARGSPGTAAVTPNDGQGQTQTQTGTGA</sequence>
<keyword evidence="3" id="KW-1185">Reference proteome</keyword>
<dbReference type="Proteomes" id="UP000428330">
    <property type="component" value="Chromosome"/>
</dbReference>
<name>A0A6I6IUY0_9RHOB</name>
<proteinExistence type="predicted"/>
<evidence type="ECO:0000256" key="1">
    <source>
        <dbReference type="SAM" id="MobiDB-lite"/>
    </source>
</evidence>
<gene>
    <name evidence="2" type="ORF">EI983_14080</name>
</gene>
<feature type="compositionally biased region" description="Polar residues" evidence="1">
    <location>
        <begin position="1"/>
        <end position="10"/>
    </location>
</feature>
<reference evidence="3" key="1">
    <citation type="submission" date="2018-12" db="EMBL/GenBank/DDBJ databases">
        <title>Complete genome sequence of Roseovarius sp. MME-070.</title>
        <authorList>
            <person name="Nam Y.-D."/>
            <person name="Kang J."/>
            <person name="Chung W.-H."/>
            <person name="Park Y.S."/>
        </authorList>
    </citation>
    <scope>NUCLEOTIDE SEQUENCE [LARGE SCALE GENOMIC DNA]</scope>
    <source>
        <strain evidence="3">MME-070</strain>
    </source>
</reference>
<dbReference type="AlphaFoldDB" id="A0A6I6IUY0"/>
<accession>A0A6I6IUY0</accession>
<feature type="compositionally biased region" description="Low complexity" evidence="1">
    <location>
        <begin position="424"/>
        <end position="436"/>
    </location>
</feature>
<dbReference type="RefSeq" id="WP_157708009.1">
    <property type="nucleotide sequence ID" value="NZ_CP034348.1"/>
</dbReference>
<feature type="region of interest" description="Disordered" evidence="1">
    <location>
        <begin position="1"/>
        <end position="20"/>
    </location>
</feature>
<feature type="region of interest" description="Disordered" evidence="1">
    <location>
        <begin position="407"/>
        <end position="436"/>
    </location>
</feature>
<protein>
    <submittedName>
        <fullName evidence="2">Uncharacterized protein</fullName>
    </submittedName>
</protein>